<name>A0A1M6E0T2_9BACT</name>
<protein>
    <recommendedName>
        <fullName evidence="3">DUF4855 domain-containing protein</fullName>
    </recommendedName>
</protein>
<evidence type="ECO:0008006" key="3">
    <source>
        <dbReference type="Google" id="ProtNLM"/>
    </source>
</evidence>
<evidence type="ECO:0000313" key="1">
    <source>
        <dbReference type="EMBL" id="SHI79086.1"/>
    </source>
</evidence>
<dbReference type="EMBL" id="FQZE01000006">
    <property type="protein sequence ID" value="SHI79086.1"/>
    <property type="molecule type" value="Genomic_DNA"/>
</dbReference>
<dbReference type="OrthoDB" id="3799295at2"/>
<reference evidence="1 2" key="1">
    <citation type="submission" date="2016-11" db="EMBL/GenBank/DDBJ databases">
        <authorList>
            <person name="Jaros S."/>
            <person name="Januszkiewicz K."/>
            <person name="Wedrychowicz H."/>
        </authorList>
    </citation>
    <scope>NUCLEOTIDE SEQUENCE [LARGE SCALE GENOMIC DNA]</scope>
    <source>
        <strain evidence="1 2">DSM 27063</strain>
    </source>
</reference>
<dbReference type="PROSITE" id="PS51257">
    <property type="entry name" value="PROKAR_LIPOPROTEIN"/>
    <property type="match status" value="1"/>
</dbReference>
<accession>A0A1M6E0T2</accession>
<dbReference type="Proteomes" id="UP000184050">
    <property type="component" value="Unassembled WGS sequence"/>
</dbReference>
<dbReference type="AlphaFoldDB" id="A0A1M6E0T2"/>
<gene>
    <name evidence="1" type="ORF">SAMN05444280_10614</name>
</gene>
<evidence type="ECO:0000313" key="2">
    <source>
        <dbReference type="Proteomes" id="UP000184050"/>
    </source>
</evidence>
<keyword evidence="2" id="KW-1185">Reference proteome</keyword>
<dbReference type="Pfam" id="PF16147">
    <property type="entry name" value="DUF4855"/>
    <property type="match status" value="1"/>
</dbReference>
<dbReference type="InterPro" id="IPR032329">
    <property type="entry name" value="DUF4855"/>
</dbReference>
<dbReference type="STRING" id="1168035.SAMN05444280_10614"/>
<organism evidence="1 2">
    <name type="scientific">Tangfeifania diversioriginum</name>
    <dbReference type="NCBI Taxonomy" id="1168035"/>
    <lineage>
        <taxon>Bacteria</taxon>
        <taxon>Pseudomonadati</taxon>
        <taxon>Bacteroidota</taxon>
        <taxon>Bacteroidia</taxon>
        <taxon>Marinilabiliales</taxon>
        <taxon>Prolixibacteraceae</taxon>
        <taxon>Tangfeifania</taxon>
    </lineage>
</organism>
<sequence>MRSLLKVSISFILWGTFMLSTVACSYGNKLNGDDNDLVFKEEPSVRELNYYHEVPNDLVLIYDGGAHRNIKWNKDHFAPYAFGETNGGKKWLFDGFLFLEIHNGQGRGFASGYQALAARKVEWKHLLENYFAKGNAIHALNEQLGDIRESGRIQGEYKKRKIVISIPEPIPNQTDWGQLDGRSLQFFNKKDRLDACKWYIDYAEELFRNANFEHIELVGFYWLAEEASNSRNLAADVADYLYEKKYDFYWIPYFNSDGYSEWKNLGFNVPYYQPNYFFNENIPYSRLQEAFDRADKFQMNMEIEFDDRVLKNNKEWGYRLTDYLDVYENNGVFDSMKVAYYQGGDAFYKLSQSEEDADQALYRRLINLITRKVEKK</sequence>
<dbReference type="RefSeq" id="WP_073166695.1">
    <property type="nucleotide sequence ID" value="NZ_FQZE01000006.1"/>
</dbReference>
<proteinExistence type="predicted"/>